<evidence type="ECO:0000313" key="4">
    <source>
        <dbReference type="Proteomes" id="UP000033588"/>
    </source>
</evidence>
<sequence length="267" mass="28412">MAIQFKIIDHVALITLDAQQSNNALTVSDLMHLRKTLGACQDDEQVRVIVLTGAGERAFCSGASHKESLLAASGFVAGNFKSRETEAEEGGYSRLFDLSDLDIWKPVIAAINGACLGGGLELALQCDLRIASASATFGLPEVCDATIPAAGGVQYLLRAIPAAHAMKMALTGESINAGQALDIGLIIDLLPRDRLLPAALELAERIAANGPLAVQSIKRLALQSAHLAPRDFVTQAHLHWGLLRDSEDHAEGRMAQVEQRSPKYTGT</sequence>
<evidence type="ECO:0000313" key="3">
    <source>
        <dbReference type="EMBL" id="KJZ46211.1"/>
    </source>
</evidence>
<proteinExistence type="inferred from homology"/>
<dbReference type="Proteomes" id="UP000033588">
    <property type="component" value="Unassembled WGS sequence"/>
</dbReference>
<reference evidence="3 4" key="1">
    <citation type="submission" date="2015-03" db="EMBL/GenBank/DDBJ databases">
        <title>Comparative genomics of Pseudomonas insights into diversity of traits involved in vanlence and defense.</title>
        <authorList>
            <person name="Qin Y."/>
        </authorList>
    </citation>
    <scope>NUCLEOTIDE SEQUENCE [LARGE SCALE GENOMIC DNA]</scope>
    <source>
        <strain evidence="3 4">C8</strain>
    </source>
</reference>
<gene>
    <name evidence="3" type="ORF">VC35_12615</name>
</gene>
<dbReference type="PANTHER" id="PTHR11941">
    <property type="entry name" value="ENOYL-COA HYDRATASE-RELATED"/>
    <property type="match status" value="1"/>
</dbReference>
<comment type="caution">
    <text evidence="3">The sequence shown here is derived from an EMBL/GenBank/DDBJ whole genome shotgun (WGS) entry which is preliminary data.</text>
</comment>
<dbReference type="InterPro" id="IPR018376">
    <property type="entry name" value="Enoyl-CoA_hyd/isom_CS"/>
</dbReference>
<dbReference type="GO" id="GO:0003824">
    <property type="term" value="F:catalytic activity"/>
    <property type="evidence" value="ECO:0007669"/>
    <property type="project" value="InterPro"/>
</dbReference>
<dbReference type="GO" id="GO:0006635">
    <property type="term" value="P:fatty acid beta-oxidation"/>
    <property type="evidence" value="ECO:0007669"/>
    <property type="project" value="TreeGrafter"/>
</dbReference>
<comment type="similarity">
    <text evidence="1 2">Belongs to the enoyl-CoA hydratase/isomerase family.</text>
</comment>
<dbReference type="InterPro" id="IPR029045">
    <property type="entry name" value="ClpP/crotonase-like_dom_sf"/>
</dbReference>
<dbReference type="PANTHER" id="PTHR11941:SF54">
    <property type="entry name" value="ENOYL-COA HYDRATASE, MITOCHONDRIAL"/>
    <property type="match status" value="1"/>
</dbReference>
<dbReference type="OrthoDB" id="9807606at2"/>
<dbReference type="EMBL" id="LACC01000014">
    <property type="protein sequence ID" value="KJZ46211.1"/>
    <property type="molecule type" value="Genomic_DNA"/>
</dbReference>
<dbReference type="AlphaFoldDB" id="A0A0F4TP47"/>
<name>A0A0F4TP47_PSEFL</name>
<dbReference type="CDD" id="cd06558">
    <property type="entry name" value="crotonase-like"/>
    <property type="match status" value="1"/>
</dbReference>
<dbReference type="RefSeq" id="WP_046040408.1">
    <property type="nucleotide sequence ID" value="NZ_LACC01000014.1"/>
</dbReference>
<accession>A0A0F4TP47</accession>
<organism evidence="3 4">
    <name type="scientific">Pseudomonas fluorescens</name>
    <dbReference type="NCBI Taxonomy" id="294"/>
    <lineage>
        <taxon>Bacteria</taxon>
        <taxon>Pseudomonadati</taxon>
        <taxon>Pseudomonadota</taxon>
        <taxon>Gammaproteobacteria</taxon>
        <taxon>Pseudomonadales</taxon>
        <taxon>Pseudomonadaceae</taxon>
        <taxon>Pseudomonas</taxon>
    </lineage>
</organism>
<dbReference type="SUPFAM" id="SSF52096">
    <property type="entry name" value="ClpP/crotonase"/>
    <property type="match status" value="1"/>
</dbReference>
<evidence type="ECO:0000256" key="2">
    <source>
        <dbReference type="RuleBase" id="RU003707"/>
    </source>
</evidence>
<protein>
    <submittedName>
        <fullName evidence="3">Enoyl-CoA hydratase</fullName>
    </submittedName>
</protein>
<dbReference type="InterPro" id="IPR001753">
    <property type="entry name" value="Enoyl-CoA_hydra/iso"/>
</dbReference>
<evidence type="ECO:0000256" key="1">
    <source>
        <dbReference type="ARBA" id="ARBA00005254"/>
    </source>
</evidence>
<dbReference type="PROSITE" id="PS00166">
    <property type="entry name" value="ENOYL_COA_HYDRATASE"/>
    <property type="match status" value="1"/>
</dbReference>
<dbReference type="PATRIC" id="fig|294.132.peg.1277"/>
<dbReference type="Gene3D" id="3.90.226.10">
    <property type="entry name" value="2-enoyl-CoA Hydratase, Chain A, domain 1"/>
    <property type="match status" value="1"/>
</dbReference>
<dbReference type="Pfam" id="PF00378">
    <property type="entry name" value="ECH_1"/>
    <property type="match status" value="1"/>
</dbReference>